<dbReference type="Proteomes" id="UP000694251">
    <property type="component" value="Chromosome 8"/>
</dbReference>
<sequence>MKGLQKLAGEELESEGNYTNSPEKNESDKVFESPVKKSDPVTDGVVEGDGEGRGRRRKSRSTAKVEVDGESRGRRNRQVFRR</sequence>
<reference evidence="2 3" key="1">
    <citation type="submission" date="2020-12" db="EMBL/GenBank/DDBJ databases">
        <title>Concerted genomic and epigenomic changes stabilize Arabidopsis allopolyploids.</title>
        <authorList>
            <person name="Chen Z."/>
        </authorList>
    </citation>
    <scope>NUCLEOTIDE SEQUENCE [LARGE SCALE GENOMIC DNA]</scope>
    <source>
        <strain evidence="2">As9502</strain>
        <tissue evidence="2">Leaf</tissue>
    </source>
</reference>
<organism evidence="2 3">
    <name type="scientific">Arabidopsis suecica</name>
    <name type="common">Swedish thale-cress</name>
    <name type="synonym">Cardaminopsis suecica</name>
    <dbReference type="NCBI Taxonomy" id="45249"/>
    <lineage>
        <taxon>Eukaryota</taxon>
        <taxon>Viridiplantae</taxon>
        <taxon>Streptophyta</taxon>
        <taxon>Embryophyta</taxon>
        <taxon>Tracheophyta</taxon>
        <taxon>Spermatophyta</taxon>
        <taxon>Magnoliopsida</taxon>
        <taxon>eudicotyledons</taxon>
        <taxon>Gunneridae</taxon>
        <taxon>Pentapetalae</taxon>
        <taxon>rosids</taxon>
        <taxon>malvids</taxon>
        <taxon>Brassicales</taxon>
        <taxon>Brassicaceae</taxon>
        <taxon>Camelineae</taxon>
        <taxon>Arabidopsis</taxon>
    </lineage>
</organism>
<accession>A0A8T2B739</accession>
<name>A0A8T2B739_ARASU</name>
<keyword evidence="3" id="KW-1185">Reference proteome</keyword>
<feature type="compositionally biased region" description="Basic and acidic residues" evidence="1">
    <location>
        <begin position="63"/>
        <end position="73"/>
    </location>
</feature>
<evidence type="ECO:0000313" key="2">
    <source>
        <dbReference type="EMBL" id="KAG7582908.1"/>
    </source>
</evidence>
<evidence type="ECO:0000256" key="1">
    <source>
        <dbReference type="SAM" id="MobiDB-lite"/>
    </source>
</evidence>
<dbReference type="EMBL" id="JAEFBJ010000008">
    <property type="protein sequence ID" value="KAG7582908.1"/>
    <property type="molecule type" value="Genomic_DNA"/>
</dbReference>
<proteinExistence type="predicted"/>
<protein>
    <submittedName>
        <fullName evidence="2">Uncharacterized protein</fullName>
    </submittedName>
</protein>
<evidence type="ECO:0000313" key="3">
    <source>
        <dbReference type="Proteomes" id="UP000694251"/>
    </source>
</evidence>
<dbReference type="AlphaFoldDB" id="A0A8T2B739"/>
<gene>
    <name evidence="2" type="ORF">ISN44_As08g024600</name>
</gene>
<comment type="caution">
    <text evidence="2">The sequence shown here is derived from an EMBL/GenBank/DDBJ whole genome shotgun (WGS) entry which is preliminary data.</text>
</comment>
<feature type="region of interest" description="Disordered" evidence="1">
    <location>
        <begin position="1"/>
        <end position="82"/>
    </location>
</feature>
<feature type="compositionally biased region" description="Basic and acidic residues" evidence="1">
    <location>
        <begin position="23"/>
        <end position="40"/>
    </location>
</feature>